<gene>
    <name evidence="1" type="ORF">E2650_05995</name>
</gene>
<dbReference type="AlphaFoldDB" id="A0A1E3V177"/>
<dbReference type="Proteomes" id="UP001152518">
    <property type="component" value="Unassembled WGS sequence"/>
</dbReference>
<accession>A0A1E3V177</accession>
<organism evidence="1">
    <name type="scientific">Shewanella xiamenensis</name>
    <dbReference type="NCBI Taxonomy" id="332186"/>
    <lineage>
        <taxon>Bacteria</taxon>
        <taxon>Pseudomonadati</taxon>
        <taxon>Pseudomonadota</taxon>
        <taxon>Gammaproteobacteria</taxon>
        <taxon>Alteromonadales</taxon>
        <taxon>Shewanellaceae</taxon>
        <taxon>Shewanella</taxon>
    </lineage>
</organism>
<name>A0A1E3V177_9GAMM</name>
<dbReference type="RefSeq" id="WP_069453677.1">
    <property type="nucleotide sequence ID" value="NZ_JZWJ01000117.1"/>
</dbReference>
<protein>
    <submittedName>
        <fullName evidence="1">Uncharacterized protein</fullName>
    </submittedName>
</protein>
<reference evidence="1" key="1">
    <citation type="journal article" date="2019" name="Int J Environ Res Public Health">
        <title>Characterization of Chromosome-Mediated BlaOXA-894 in Shewanella xiamenensis Isolated from Pig Wastewater.</title>
        <authorList>
            <person name="Zou H."/>
            <person name="Zhou Z."/>
            <person name="Xia H."/>
            <person name="Zhao Q."/>
            <person name="Li X."/>
        </authorList>
    </citation>
    <scope>NUCLEOTIDE SEQUENCE</scope>
    <source>
        <strain evidence="1">2015oxa</strain>
    </source>
</reference>
<dbReference type="EMBL" id="SUNE01000003">
    <property type="protein sequence ID" value="MDG5899459.1"/>
    <property type="molecule type" value="Genomic_DNA"/>
</dbReference>
<reference evidence="1" key="2">
    <citation type="submission" date="2019-04" db="EMBL/GenBank/DDBJ databases">
        <authorList>
            <person name="Zou H."/>
        </authorList>
    </citation>
    <scope>NUCLEOTIDE SEQUENCE</scope>
    <source>
        <strain evidence="1">2015oxa</strain>
    </source>
</reference>
<evidence type="ECO:0000313" key="1">
    <source>
        <dbReference type="EMBL" id="MDG5899459.1"/>
    </source>
</evidence>
<comment type="caution">
    <text evidence="1">The sequence shown here is derived from an EMBL/GenBank/DDBJ whole genome shotgun (WGS) entry which is preliminary data.</text>
</comment>
<dbReference type="OrthoDB" id="6402097at2"/>
<proteinExistence type="predicted"/>
<sequence length="92" mass="10533">MSQFEIDKIRSWTNEDISSPYLLISQEDCTLHLGYYAGMGTADSTPIEQLPSIYKEIIDAWLESGVLRQAGESFSLYPGSHMFKRLILDYSY</sequence>